<organism evidence="3">
    <name type="scientific">Drosophila sechellia</name>
    <name type="common">Fruit fly</name>
    <dbReference type="NCBI Taxonomy" id="7238"/>
    <lineage>
        <taxon>Eukaryota</taxon>
        <taxon>Metazoa</taxon>
        <taxon>Ecdysozoa</taxon>
        <taxon>Arthropoda</taxon>
        <taxon>Hexapoda</taxon>
        <taxon>Insecta</taxon>
        <taxon>Pterygota</taxon>
        <taxon>Neoptera</taxon>
        <taxon>Endopterygota</taxon>
        <taxon>Diptera</taxon>
        <taxon>Brachycera</taxon>
        <taxon>Muscomorpha</taxon>
        <taxon>Ephydroidea</taxon>
        <taxon>Drosophilidae</taxon>
        <taxon>Drosophila</taxon>
        <taxon>Sophophora</taxon>
    </lineage>
</organism>
<keyword evidence="1" id="KW-1133">Transmembrane helix</keyword>
<reference evidence="2 3" key="1">
    <citation type="journal article" date="2007" name="Nature">
        <title>Evolution of genes and genomes on the Drosophila phylogeny.</title>
        <authorList>
            <consortium name="Drosophila 12 Genomes Consortium"/>
            <person name="Clark A.G."/>
            <person name="Eisen M.B."/>
            <person name="Smith D.R."/>
            <person name="Bergman C.M."/>
            <person name="Oliver B."/>
            <person name="Markow T.A."/>
            <person name="Kaufman T.C."/>
            <person name="Kellis M."/>
            <person name="Gelbart W."/>
            <person name="Iyer V.N."/>
            <person name="Pollard D.A."/>
            <person name="Sackton T.B."/>
            <person name="Larracuente A.M."/>
            <person name="Singh N.D."/>
            <person name="Abad J.P."/>
            <person name="Abt D.N."/>
            <person name="Adryan B."/>
            <person name="Aguade M."/>
            <person name="Akashi H."/>
            <person name="Anderson W.W."/>
            <person name="Aquadro C.F."/>
            <person name="Ardell D.H."/>
            <person name="Arguello R."/>
            <person name="Artieri C.G."/>
            <person name="Barbash D.A."/>
            <person name="Barker D."/>
            <person name="Barsanti P."/>
            <person name="Batterham P."/>
            <person name="Batzoglou S."/>
            <person name="Begun D."/>
            <person name="Bhutkar A."/>
            <person name="Blanco E."/>
            <person name="Bosak S.A."/>
            <person name="Bradley R.K."/>
            <person name="Brand A.D."/>
            <person name="Brent M.R."/>
            <person name="Brooks A.N."/>
            <person name="Brown R.H."/>
            <person name="Butlin R.K."/>
            <person name="Caggese C."/>
            <person name="Calvi B.R."/>
            <person name="Bernardo de Carvalho A."/>
            <person name="Caspi A."/>
            <person name="Castrezana S."/>
            <person name="Celniker S.E."/>
            <person name="Chang J.L."/>
            <person name="Chapple C."/>
            <person name="Chatterji S."/>
            <person name="Chinwalla A."/>
            <person name="Civetta A."/>
            <person name="Clifton S.W."/>
            <person name="Comeron J.M."/>
            <person name="Costello J.C."/>
            <person name="Coyne J.A."/>
            <person name="Daub J."/>
            <person name="David R.G."/>
            <person name="Delcher A.L."/>
            <person name="Delehaunty K."/>
            <person name="Do C.B."/>
            <person name="Ebling H."/>
            <person name="Edwards K."/>
            <person name="Eickbush T."/>
            <person name="Evans J.D."/>
            <person name="Filipski A."/>
            <person name="Findeiss S."/>
            <person name="Freyhult E."/>
            <person name="Fulton L."/>
            <person name="Fulton R."/>
            <person name="Garcia A.C."/>
            <person name="Gardiner A."/>
            <person name="Garfield D.A."/>
            <person name="Garvin B.E."/>
            <person name="Gibson G."/>
            <person name="Gilbert D."/>
            <person name="Gnerre S."/>
            <person name="Godfrey J."/>
            <person name="Good R."/>
            <person name="Gotea V."/>
            <person name="Gravely B."/>
            <person name="Greenberg A.J."/>
            <person name="Griffiths-Jones S."/>
            <person name="Gross S."/>
            <person name="Guigo R."/>
            <person name="Gustafson E.A."/>
            <person name="Haerty W."/>
            <person name="Hahn M.W."/>
            <person name="Halligan D.L."/>
            <person name="Halpern A.L."/>
            <person name="Halter G.M."/>
            <person name="Han M.V."/>
            <person name="Heger A."/>
            <person name="Hillier L."/>
            <person name="Hinrichs A.S."/>
            <person name="Holmes I."/>
            <person name="Hoskins R.A."/>
            <person name="Hubisz M.J."/>
            <person name="Hultmark D."/>
            <person name="Huntley M.A."/>
            <person name="Jaffe D.B."/>
            <person name="Jagadeeshan S."/>
            <person name="Jeck W.R."/>
            <person name="Johnson J."/>
            <person name="Jones C.D."/>
            <person name="Jordan W.C."/>
            <person name="Karpen G.H."/>
            <person name="Kataoka E."/>
            <person name="Keightley P.D."/>
            <person name="Kheradpour P."/>
            <person name="Kirkness E.F."/>
            <person name="Koerich L.B."/>
            <person name="Kristiansen K."/>
            <person name="Kudrna D."/>
            <person name="Kulathinal R.J."/>
            <person name="Kumar S."/>
            <person name="Kwok R."/>
            <person name="Lander E."/>
            <person name="Langley C.H."/>
            <person name="Lapoint R."/>
            <person name="Lazzaro B.P."/>
            <person name="Lee S.J."/>
            <person name="Levesque L."/>
            <person name="Li R."/>
            <person name="Lin C.F."/>
            <person name="Lin M.F."/>
            <person name="Lindblad-Toh K."/>
            <person name="Llopart A."/>
            <person name="Long M."/>
            <person name="Low L."/>
            <person name="Lozovsky E."/>
            <person name="Lu J."/>
            <person name="Luo M."/>
            <person name="Machado C.A."/>
            <person name="Makalowski W."/>
            <person name="Marzo M."/>
            <person name="Matsuda M."/>
            <person name="Matzkin L."/>
            <person name="McAllister B."/>
            <person name="McBride C.S."/>
            <person name="McKernan B."/>
            <person name="McKernan K."/>
            <person name="Mendez-Lago M."/>
            <person name="Minx P."/>
            <person name="Mollenhauer M.U."/>
            <person name="Montooth K."/>
            <person name="Mount S.M."/>
            <person name="Mu X."/>
            <person name="Myers E."/>
            <person name="Negre B."/>
            <person name="Newfeld S."/>
            <person name="Nielsen R."/>
            <person name="Noor M.A."/>
            <person name="O'Grady P."/>
            <person name="Pachter L."/>
            <person name="Papaceit M."/>
            <person name="Parisi M.J."/>
            <person name="Parisi M."/>
            <person name="Parts L."/>
            <person name="Pedersen J.S."/>
            <person name="Pesole G."/>
            <person name="Phillippy A.M."/>
            <person name="Ponting C.P."/>
            <person name="Pop M."/>
            <person name="Porcelli D."/>
            <person name="Powell J.R."/>
            <person name="Prohaska S."/>
            <person name="Pruitt K."/>
            <person name="Puig M."/>
            <person name="Quesneville H."/>
            <person name="Ram K.R."/>
            <person name="Rand D."/>
            <person name="Rasmussen M.D."/>
            <person name="Reed L.K."/>
            <person name="Reenan R."/>
            <person name="Reily A."/>
            <person name="Remington K.A."/>
            <person name="Rieger T.T."/>
            <person name="Ritchie M.G."/>
            <person name="Robin C."/>
            <person name="Rogers Y.H."/>
            <person name="Rohde C."/>
            <person name="Rozas J."/>
            <person name="Rubenfield M.J."/>
            <person name="Ruiz A."/>
            <person name="Russo S."/>
            <person name="Salzberg S.L."/>
            <person name="Sanchez-Gracia A."/>
            <person name="Saranga D.J."/>
            <person name="Sato H."/>
            <person name="Schaeffer S.W."/>
            <person name="Schatz M.C."/>
            <person name="Schlenke T."/>
            <person name="Schwartz R."/>
            <person name="Segarra C."/>
            <person name="Singh R.S."/>
            <person name="Sirot L."/>
            <person name="Sirota M."/>
            <person name="Sisneros N.B."/>
            <person name="Smith C.D."/>
            <person name="Smith T.F."/>
            <person name="Spieth J."/>
            <person name="Stage D.E."/>
            <person name="Stark A."/>
            <person name="Stephan W."/>
            <person name="Strausberg R.L."/>
            <person name="Strempel S."/>
            <person name="Sturgill D."/>
            <person name="Sutton G."/>
            <person name="Sutton G.G."/>
            <person name="Tao W."/>
            <person name="Teichmann S."/>
            <person name="Tobari Y.N."/>
            <person name="Tomimura Y."/>
            <person name="Tsolas J.M."/>
            <person name="Valente V.L."/>
            <person name="Venter E."/>
            <person name="Venter J.C."/>
            <person name="Vicario S."/>
            <person name="Vieira F.G."/>
            <person name="Vilella A.J."/>
            <person name="Villasante A."/>
            <person name="Walenz B."/>
            <person name="Wang J."/>
            <person name="Wasserman M."/>
            <person name="Watts T."/>
            <person name="Wilson D."/>
            <person name="Wilson R.K."/>
            <person name="Wing R.A."/>
            <person name="Wolfner M.F."/>
            <person name="Wong A."/>
            <person name="Wong G.K."/>
            <person name="Wu C.I."/>
            <person name="Wu G."/>
            <person name="Yamamoto D."/>
            <person name="Yang H.P."/>
            <person name="Yang S.P."/>
            <person name="Yorke J.A."/>
            <person name="Yoshida K."/>
            <person name="Zdobnov E."/>
            <person name="Zhang P."/>
            <person name="Zhang Y."/>
            <person name="Zimin A.V."/>
            <person name="Baldwin J."/>
            <person name="Abdouelleil A."/>
            <person name="Abdulkadir J."/>
            <person name="Abebe A."/>
            <person name="Abera B."/>
            <person name="Abreu J."/>
            <person name="Acer S.C."/>
            <person name="Aftuck L."/>
            <person name="Alexander A."/>
            <person name="An P."/>
            <person name="Anderson E."/>
            <person name="Anderson S."/>
            <person name="Arachi H."/>
            <person name="Azer M."/>
            <person name="Bachantsang P."/>
            <person name="Barry A."/>
            <person name="Bayul T."/>
            <person name="Berlin A."/>
            <person name="Bessette D."/>
            <person name="Bloom T."/>
            <person name="Blye J."/>
            <person name="Boguslavskiy L."/>
            <person name="Bonnet C."/>
            <person name="Boukhgalter B."/>
            <person name="Bourzgui I."/>
            <person name="Brown A."/>
            <person name="Cahill P."/>
            <person name="Channer S."/>
            <person name="Cheshatsang Y."/>
            <person name="Chuda L."/>
            <person name="Citroen M."/>
            <person name="Collymore A."/>
            <person name="Cooke P."/>
            <person name="Costello M."/>
            <person name="D'Aco K."/>
            <person name="Daza R."/>
            <person name="De Haan G."/>
            <person name="DeGray S."/>
            <person name="DeMaso C."/>
            <person name="Dhargay N."/>
            <person name="Dooley K."/>
            <person name="Dooley E."/>
            <person name="Doricent M."/>
            <person name="Dorje P."/>
            <person name="Dorjee K."/>
            <person name="Dupes A."/>
            <person name="Elong R."/>
            <person name="Falk J."/>
            <person name="Farina A."/>
            <person name="Faro S."/>
            <person name="Ferguson D."/>
            <person name="Fisher S."/>
            <person name="Foley C.D."/>
            <person name="Franke A."/>
            <person name="Friedrich D."/>
            <person name="Gadbois L."/>
            <person name="Gearin G."/>
            <person name="Gearin C.R."/>
            <person name="Giannoukos G."/>
            <person name="Goode T."/>
            <person name="Graham J."/>
            <person name="Grandbois E."/>
            <person name="Grewal S."/>
            <person name="Gyaltsen K."/>
            <person name="Hafez N."/>
            <person name="Hagos B."/>
            <person name="Hall J."/>
            <person name="Henson C."/>
            <person name="Hollinger A."/>
            <person name="Honan T."/>
            <person name="Huard M.D."/>
            <person name="Hughes L."/>
            <person name="Hurhula B."/>
            <person name="Husby M.E."/>
            <person name="Kamat A."/>
            <person name="Kanga B."/>
            <person name="Kashin S."/>
            <person name="Khazanovich D."/>
            <person name="Kisner P."/>
            <person name="Lance K."/>
            <person name="Lara M."/>
            <person name="Lee W."/>
            <person name="Lennon N."/>
            <person name="Letendre F."/>
            <person name="LeVine R."/>
            <person name="Lipovsky A."/>
            <person name="Liu X."/>
            <person name="Liu J."/>
            <person name="Liu S."/>
            <person name="Lokyitsang T."/>
            <person name="Lokyitsang Y."/>
            <person name="Lubonja R."/>
            <person name="Lui A."/>
            <person name="MacDonald P."/>
            <person name="Magnisalis V."/>
            <person name="Maru K."/>
            <person name="Matthews C."/>
            <person name="McCusker W."/>
            <person name="McDonough S."/>
            <person name="Mehta T."/>
            <person name="Meldrim J."/>
            <person name="Meneus L."/>
            <person name="Mihai O."/>
            <person name="Mihalev A."/>
            <person name="Mihova T."/>
            <person name="Mittelman R."/>
            <person name="Mlenga V."/>
            <person name="Montmayeur A."/>
            <person name="Mulrain L."/>
            <person name="Navidi A."/>
            <person name="Naylor J."/>
            <person name="Negash T."/>
            <person name="Nguyen T."/>
            <person name="Nguyen N."/>
            <person name="Nicol R."/>
            <person name="Norbu C."/>
            <person name="Norbu N."/>
            <person name="Novod N."/>
            <person name="O'Neill B."/>
            <person name="Osman S."/>
            <person name="Markiewicz E."/>
            <person name="Oyono O.L."/>
            <person name="Patti C."/>
            <person name="Phunkhang P."/>
            <person name="Pierre F."/>
            <person name="Priest M."/>
            <person name="Raghuraman S."/>
            <person name="Rege F."/>
            <person name="Reyes R."/>
            <person name="Rise C."/>
            <person name="Rogov P."/>
            <person name="Ross K."/>
            <person name="Ryan E."/>
            <person name="Settipalli S."/>
            <person name="Shea T."/>
            <person name="Sherpa N."/>
            <person name="Shi L."/>
            <person name="Shih D."/>
            <person name="Sparrow T."/>
            <person name="Spaulding J."/>
            <person name="Stalker J."/>
            <person name="Stange-Thomann N."/>
            <person name="Stavropoulos S."/>
            <person name="Stone C."/>
            <person name="Strader C."/>
            <person name="Tesfaye S."/>
            <person name="Thomson T."/>
            <person name="Thoulutsang Y."/>
            <person name="Thoulutsang D."/>
            <person name="Topham K."/>
            <person name="Topping I."/>
            <person name="Tsamla T."/>
            <person name="Vassiliev H."/>
            <person name="Vo A."/>
            <person name="Wangchuk T."/>
            <person name="Wangdi T."/>
            <person name="Weiand M."/>
            <person name="Wilkinson J."/>
            <person name="Wilson A."/>
            <person name="Yadav S."/>
            <person name="Young G."/>
            <person name="Yu Q."/>
            <person name="Zembek L."/>
            <person name="Zhong D."/>
            <person name="Zimmer A."/>
            <person name="Zwirko Z."/>
            <person name="Jaffe D.B."/>
            <person name="Alvarez P."/>
            <person name="Brockman W."/>
            <person name="Butler J."/>
            <person name="Chin C."/>
            <person name="Gnerre S."/>
            <person name="Grabherr M."/>
            <person name="Kleber M."/>
            <person name="Mauceli E."/>
            <person name="MacCallum I."/>
        </authorList>
    </citation>
    <scope>NUCLEOTIDE SEQUENCE [LARGE SCALE GENOMIC DNA]</scope>
    <source>
        <strain evidence="3">Rob3c / Tucson 14021-0248.25</strain>
    </source>
</reference>
<dbReference type="AlphaFoldDB" id="B4IL21"/>
<feature type="transmembrane region" description="Helical" evidence="1">
    <location>
        <begin position="70"/>
        <end position="91"/>
    </location>
</feature>
<evidence type="ECO:0000313" key="3">
    <source>
        <dbReference type="Proteomes" id="UP000001292"/>
    </source>
</evidence>
<evidence type="ECO:0000256" key="1">
    <source>
        <dbReference type="SAM" id="Phobius"/>
    </source>
</evidence>
<sequence>MLAPKLLYVAPSAAPRRLSWVERESALYVHKCNNLQRCALGTSRWILYSAHSHWMLCAEYWILDRRRRVAMALVVLVVWVCGYKFSFYGLFTVLLGRNNADIKLSV</sequence>
<keyword evidence="1" id="KW-0472">Membrane</keyword>
<gene>
    <name evidence="2" type="primary">Dsec\GM12977</name>
    <name evidence="2" type="ORF">Dsec_GM12977</name>
</gene>
<keyword evidence="3" id="KW-1185">Reference proteome</keyword>
<protein>
    <submittedName>
        <fullName evidence="2">GM12977</fullName>
    </submittedName>
</protein>
<accession>B4IL21</accession>
<dbReference type="Proteomes" id="UP000001292">
    <property type="component" value="Unassembled WGS sequence"/>
</dbReference>
<dbReference type="HOGENOM" id="CLU_2225953_0_0_1"/>
<dbReference type="EMBL" id="CH480862">
    <property type="protein sequence ID" value="EDW52828.1"/>
    <property type="molecule type" value="Genomic_DNA"/>
</dbReference>
<evidence type="ECO:0000313" key="2">
    <source>
        <dbReference type="EMBL" id="EDW52828.1"/>
    </source>
</evidence>
<name>B4IL21_DROSE</name>
<proteinExistence type="predicted"/>
<keyword evidence="1" id="KW-0812">Transmembrane</keyword>